<keyword evidence="4" id="KW-0808">Transferase</keyword>
<protein>
    <submittedName>
        <fullName evidence="8">Kynurenine/alpha-aminoadipate aminotransferase</fullName>
    </submittedName>
</protein>
<dbReference type="InParanoid" id="D6RPR8"/>
<dbReference type="PANTHER" id="PTHR42790:SF19">
    <property type="entry name" value="KYNURENINE_ALPHA-AMINOADIPATE AMINOTRANSFERASE, MITOCHONDRIAL"/>
    <property type="match status" value="1"/>
</dbReference>
<reference evidence="8 9" key="1">
    <citation type="journal article" date="2010" name="Proc. Natl. Acad. Sci. U.S.A.">
        <title>Insights into evolution of multicellular fungi from the assembled chromosomes of the mushroom Coprinopsis cinerea (Coprinus cinereus).</title>
        <authorList>
            <person name="Stajich J.E."/>
            <person name="Wilke S.K."/>
            <person name="Ahren D."/>
            <person name="Au C.H."/>
            <person name="Birren B.W."/>
            <person name="Borodovsky M."/>
            <person name="Burns C."/>
            <person name="Canback B."/>
            <person name="Casselton L.A."/>
            <person name="Cheng C.K."/>
            <person name="Deng J."/>
            <person name="Dietrich F.S."/>
            <person name="Fargo D.C."/>
            <person name="Farman M.L."/>
            <person name="Gathman A.C."/>
            <person name="Goldberg J."/>
            <person name="Guigo R."/>
            <person name="Hoegger P.J."/>
            <person name="Hooker J.B."/>
            <person name="Huggins A."/>
            <person name="James T.Y."/>
            <person name="Kamada T."/>
            <person name="Kilaru S."/>
            <person name="Kodira C."/>
            <person name="Kues U."/>
            <person name="Kupfer D."/>
            <person name="Kwan H.S."/>
            <person name="Lomsadze A."/>
            <person name="Li W."/>
            <person name="Lilly W.W."/>
            <person name="Ma L.J."/>
            <person name="Mackey A.J."/>
            <person name="Manning G."/>
            <person name="Martin F."/>
            <person name="Muraguchi H."/>
            <person name="Natvig D.O."/>
            <person name="Palmerini H."/>
            <person name="Ramesh M.A."/>
            <person name="Rehmeyer C.J."/>
            <person name="Roe B.A."/>
            <person name="Shenoy N."/>
            <person name="Stanke M."/>
            <person name="Ter-Hovhannisyan V."/>
            <person name="Tunlid A."/>
            <person name="Velagapudi R."/>
            <person name="Vision T.J."/>
            <person name="Zeng Q."/>
            <person name="Zolan M.E."/>
            <person name="Pukkila P.J."/>
        </authorList>
    </citation>
    <scope>NUCLEOTIDE SEQUENCE [LARGE SCALE GENOMIC DNA]</scope>
    <source>
        <strain evidence="9">Okayama-7 / 130 / ATCC MYA-4618 / FGSC 9003</strain>
    </source>
</reference>
<evidence type="ECO:0000256" key="2">
    <source>
        <dbReference type="ARBA" id="ARBA00007441"/>
    </source>
</evidence>
<dbReference type="OMA" id="PKHAFGN"/>
<evidence type="ECO:0000313" key="9">
    <source>
        <dbReference type="Proteomes" id="UP000001861"/>
    </source>
</evidence>
<evidence type="ECO:0000259" key="7">
    <source>
        <dbReference type="Pfam" id="PF00155"/>
    </source>
</evidence>
<dbReference type="STRING" id="240176.D6RPR8"/>
<dbReference type="SUPFAM" id="SSF53383">
    <property type="entry name" value="PLP-dependent transferases"/>
    <property type="match status" value="1"/>
</dbReference>
<evidence type="ECO:0000256" key="5">
    <source>
        <dbReference type="ARBA" id="ARBA00022898"/>
    </source>
</evidence>
<dbReference type="InterPro" id="IPR015424">
    <property type="entry name" value="PyrdxlP-dep_Trfase"/>
</dbReference>
<proteinExistence type="inferred from homology"/>
<accession>D6RPR8</accession>
<name>D6RPR8_COPC7</name>
<dbReference type="GO" id="GO:1901605">
    <property type="term" value="P:alpha-amino acid metabolic process"/>
    <property type="evidence" value="ECO:0007669"/>
    <property type="project" value="TreeGrafter"/>
</dbReference>
<keyword evidence="3 8" id="KW-0032">Aminotransferase</keyword>
<evidence type="ECO:0000256" key="6">
    <source>
        <dbReference type="SAM" id="MobiDB-lite"/>
    </source>
</evidence>
<dbReference type="VEuPathDB" id="FungiDB:CC1G_15151"/>
<dbReference type="eggNOG" id="KOG0634">
    <property type="taxonomic scope" value="Eukaryota"/>
</dbReference>
<gene>
    <name evidence="8" type="ORF">CC1G_15151</name>
</gene>
<feature type="region of interest" description="Disordered" evidence="6">
    <location>
        <begin position="1"/>
        <end position="29"/>
    </location>
</feature>
<dbReference type="GeneID" id="9378373"/>
<dbReference type="CDD" id="cd00609">
    <property type="entry name" value="AAT_like"/>
    <property type="match status" value="1"/>
</dbReference>
<dbReference type="RefSeq" id="XP_002910512.1">
    <property type="nucleotide sequence ID" value="XM_002910466.1"/>
</dbReference>
<keyword evidence="9" id="KW-1185">Reference proteome</keyword>
<comment type="cofactor">
    <cofactor evidence="1">
        <name>pyridoxal 5'-phosphate</name>
        <dbReference type="ChEBI" id="CHEBI:597326"/>
    </cofactor>
</comment>
<evidence type="ECO:0000256" key="3">
    <source>
        <dbReference type="ARBA" id="ARBA00022576"/>
    </source>
</evidence>
<comment type="caution">
    <text evidence="8">The sequence shown here is derived from an EMBL/GenBank/DDBJ whole genome shotgun (WGS) entry which is preliminary data.</text>
</comment>
<dbReference type="GO" id="GO:0008483">
    <property type="term" value="F:transaminase activity"/>
    <property type="evidence" value="ECO:0007669"/>
    <property type="project" value="UniProtKB-KW"/>
</dbReference>
<keyword evidence="5" id="KW-0663">Pyridoxal phosphate</keyword>
<dbReference type="Gene3D" id="3.40.640.10">
    <property type="entry name" value="Type I PLP-dependent aspartate aminotransferase-like (Major domain)"/>
    <property type="match status" value="2"/>
</dbReference>
<evidence type="ECO:0000256" key="1">
    <source>
        <dbReference type="ARBA" id="ARBA00001933"/>
    </source>
</evidence>
<evidence type="ECO:0000256" key="4">
    <source>
        <dbReference type="ARBA" id="ARBA00022679"/>
    </source>
</evidence>
<dbReference type="KEGG" id="cci:CC1G_15151"/>
<organism evidence="8 9">
    <name type="scientific">Coprinopsis cinerea (strain Okayama-7 / 130 / ATCC MYA-4618 / FGSC 9003)</name>
    <name type="common">Inky cap fungus</name>
    <name type="synonym">Hormographiella aspergillata</name>
    <dbReference type="NCBI Taxonomy" id="240176"/>
    <lineage>
        <taxon>Eukaryota</taxon>
        <taxon>Fungi</taxon>
        <taxon>Dikarya</taxon>
        <taxon>Basidiomycota</taxon>
        <taxon>Agaricomycotina</taxon>
        <taxon>Agaricomycetes</taxon>
        <taxon>Agaricomycetidae</taxon>
        <taxon>Agaricales</taxon>
        <taxon>Agaricineae</taxon>
        <taxon>Psathyrellaceae</taxon>
        <taxon>Coprinopsis</taxon>
    </lineage>
</organism>
<feature type="domain" description="Aminotransferase class I/classII large" evidence="7">
    <location>
        <begin position="132"/>
        <end position="359"/>
    </location>
</feature>
<sequence length="368" mass="41096">MAEEGHMQESTKGKVPSSPPGPSQTLALPPTFYADKLSNAAKARKPCPIGSKSGILSMVLGQPNPSTFPFEKLTIQVKPTTAAGAGDDNVRDVTTNLVLELQEELEVALQYGQTAGVTELVEWIQEMMSDVHARKYDLIIIEDDPYYFLYYGNLPRPPSYFSLERELGGELGRVLRLDSFSKVLAPGFRLGWATGPRELLDAIERHNSISVAQASTFSQIITLKLLREWGLNGFLAHTRQIAEVYKKRRTVFNAYLERHLSGLAEWRVPDASMYFWVKLNLLTGKSLSSFYFTFPSSTDRNDIFSPADSSTFIREKAISNGVLVLPGQVAYPDGRTTAFVRVAFGMLSDEDMEEAVRRLAKVLKEEER</sequence>
<evidence type="ECO:0000313" key="8">
    <source>
        <dbReference type="EMBL" id="EFI27018.1"/>
    </source>
</evidence>
<dbReference type="GO" id="GO:0030170">
    <property type="term" value="F:pyridoxal phosphate binding"/>
    <property type="evidence" value="ECO:0007669"/>
    <property type="project" value="InterPro"/>
</dbReference>
<dbReference type="HOGENOM" id="CLU_017584_0_6_1"/>
<dbReference type="FunCoup" id="D6RPR8">
    <property type="interactions" value="137"/>
</dbReference>
<feature type="compositionally biased region" description="Basic and acidic residues" evidence="6">
    <location>
        <begin position="1"/>
        <end position="12"/>
    </location>
</feature>
<dbReference type="AlphaFoldDB" id="D6RPR8"/>
<dbReference type="PANTHER" id="PTHR42790">
    <property type="entry name" value="AMINOTRANSFERASE"/>
    <property type="match status" value="1"/>
</dbReference>
<dbReference type="InterPro" id="IPR015421">
    <property type="entry name" value="PyrdxlP-dep_Trfase_major"/>
</dbReference>
<dbReference type="EMBL" id="AACS02000009">
    <property type="protein sequence ID" value="EFI27018.1"/>
    <property type="molecule type" value="Genomic_DNA"/>
</dbReference>
<dbReference type="Pfam" id="PF00155">
    <property type="entry name" value="Aminotran_1_2"/>
    <property type="match status" value="1"/>
</dbReference>
<dbReference type="Proteomes" id="UP000001861">
    <property type="component" value="Unassembled WGS sequence"/>
</dbReference>
<comment type="similarity">
    <text evidence="2">Belongs to the class-I pyridoxal-phosphate-dependent aminotransferase family.</text>
</comment>
<dbReference type="OrthoDB" id="691673at2759"/>
<dbReference type="InterPro" id="IPR050859">
    <property type="entry name" value="Class-I_PLP-dep_aminotransf"/>
</dbReference>
<dbReference type="InterPro" id="IPR004839">
    <property type="entry name" value="Aminotransferase_I/II_large"/>
</dbReference>